<reference evidence="7" key="1">
    <citation type="submission" date="2023-03" db="EMBL/GenBank/DDBJ databases">
        <authorList>
            <person name="Steffen K."/>
            <person name="Cardenas P."/>
        </authorList>
    </citation>
    <scope>NUCLEOTIDE SEQUENCE</scope>
</reference>
<feature type="domain" description="DNA mismatch repair protein MutS core" evidence="5">
    <location>
        <begin position="13"/>
        <end position="323"/>
    </location>
</feature>
<evidence type="ECO:0000313" key="8">
    <source>
        <dbReference type="Proteomes" id="UP001174909"/>
    </source>
</evidence>
<gene>
    <name evidence="7" type="ORF">GBAR_LOCUS26231</name>
</gene>
<evidence type="ECO:0000259" key="5">
    <source>
        <dbReference type="SMART" id="SM00533"/>
    </source>
</evidence>
<dbReference type="EMBL" id="CASHTH010003643">
    <property type="protein sequence ID" value="CAI8047466.1"/>
    <property type="molecule type" value="Genomic_DNA"/>
</dbReference>
<dbReference type="AlphaFoldDB" id="A0AA35TIA7"/>
<dbReference type="SMART" id="SM00533">
    <property type="entry name" value="MUTSd"/>
    <property type="match status" value="1"/>
</dbReference>
<dbReference type="NCBIfam" id="TIGR01069">
    <property type="entry name" value="mutS2"/>
    <property type="match status" value="1"/>
</dbReference>
<dbReference type="GO" id="GO:0005524">
    <property type="term" value="F:ATP binding"/>
    <property type="evidence" value="ECO:0007669"/>
    <property type="project" value="UniProtKB-KW"/>
</dbReference>
<dbReference type="SUPFAM" id="SSF52540">
    <property type="entry name" value="P-loop containing nucleoside triphosphate hydrolases"/>
    <property type="match status" value="1"/>
</dbReference>
<sequence length="573" mass="61777">MSLGGFESAGRLLEFDKVLAQLSGYARTELGREKVAGLEPSDDLLEVATRQQETTESRRYIDGGGSLEFGPEQDISELIHRALLGGLLRGEELYAVRAFARAARVDRDELSNQESLPLLSSLASNIPELGHLDREIGAAISPAGEVVDYASPLLARLRAESRQAQTRLNDIMERNLRRFQRSEVVQEPIITQRNGRMVLLIKTEMRYRVAGIVHDVSDSGATVFVEPMAAVDMGNRWREARLAEDREVERVLRQLSIHVGETAEDLLLALDIVARLDLDVAKARYSSALRATQPIIEELEDEEQGPRRRLQLSRARHPLLAGAGGLSGSVVPISLSMDSHRGVLLITGPNAGGKTVALKTVGLLAMMAHAGLHIPAEEARFPGFDGIYADIGDQQSILESLSTFSSHITNLLGIMRRATSRSLVLVDELGTSTDPEEGAALASAVLRHFQQMGVFLVGTTHQRGVARAVQEHPGMMNASVDLDPTTLAPTYQLTVGLPGRSYALTIAARLGLPQEIIDDASAGISPVEQATESLLRELQQERRTVGGAQGGGGVVTPRRRQAAAGTGGAAGYG</sequence>
<dbReference type="Proteomes" id="UP001174909">
    <property type="component" value="Unassembled WGS sequence"/>
</dbReference>
<dbReference type="InterPro" id="IPR007696">
    <property type="entry name" value="DNA_mismatch_repair_MutS_core"/>
</dbReference>
<keyword evidence="2" id="KW-0067">ATP-binding</keyword>
<dbReference type="Gene3D" id="3.40.50.300">
    <property type="entry name" value="P-loop containing nucleotide triphosphate hydrolases"/>
    <property type="match status" value="1"/>
</dbReference>
<keyword evidence="3" id="KW-0238">DNA-binding</keyword>
<dbReference type="SMART" id="SM00534">
    <property type="entry name" value="MUTSac"/>
    <property type="match status" value="1"/>
</dbReference>
<protein>
    <submittedName>
        <fullName evidence="7">Endonuclease MutS2</fullName>
    </submittedName>
</protein>
<dbReference type="SUPFAM" id="SSF48334">
    <property type="entry name" value="DNA repair protein MutS, domain III"/>
    <property type="match status" value="1"/>
</dbReference>
<evidence type="ECO:0000256" key="4">
    <source>
        <dbReference type="SAM" id="MobiDB-lite"/>
    </source>
</evidence>
<dbReference type="GO" id="GO:0045910">
    <property type="term" value="P:negative regulation of DNA recombination"/>
    <property type="evidence" value="ECO:0007669"/>
    <property type="project" value="InterPro"/>
</dbReference>
<organism evidence="7 8">
    <name type="scientific">Geodia barretti</name>
    <name type="common">Barrett's horny sponge</name>
    <dbReference type="NCBI Taxonomy" id="519541"/>
    <lineage>
        <taxon>Eukaryota</taxon>
        <taxon>Metazoa</taxon>
        <taxon>Porifera</taxon>
        <taxon>Demospongiae</taxon>
        <taxon>Heteroscleromorpha</taxon>
        <taxon>Tetractinellida</taxon>
        <taxon>Astrophorina</taxon>
        <taxon>Geodiidae</taxon>
        <taxon>Geodia</taxon>
    </lineage>
</organism>
<evidence type="ECO:0000259" key="6">
    <source>
        <dbReference type="SMART" id="SM00534"/>
    </source>
</evidence>
<keyword evidence="7" id="KW-0378">Hydrolase</keyword>
<keyword evidence="7" id="KW-0540">Nuclease</keyword>
<dbReference type="InterPro" id="IPR036187">
    <property type="entry name" value="DNA_mismatch_repair_MutS_sf"/>
</dbReference>
<keyword evidence="7" id="KW-0255">Endonuclease</keyword>
<evidence type="ECO:0000256" key="2">
    <source>
        <dbReference type="ARBA" id="ARBA00022840"/>
    </source>
</evidence>
<dbReference type="GO" id="GO:0030983">
    <property type="term" value="F:mismatched DNA binding"/>
    <property type="evidence" value="ECO:0007669"/>
    <property type="project" value="InterPro"/>
</dbReference>
<dbReference type="InterPro" id="IPR045076">
    <property type="entry name" value="MutS"/>
</dbReference>
<dbReference type="Pfam" id="PF00488">
    <property type="entry name" value="MutS_V"/>
    <property type="match status" value="1"/>
</dbReference>
<evidence type="ECO:0000256" key="3">
    <source>
        <dbReference type="ARBA" id="ARBA00023125"/>
    </source>
</evidence>
<dbReference type="GO" id="GO:0004519">
    <property type="term" value="F:endonuclease activity"/>
    <property type="evidence" value="ECO:0007669"/>
    <property type="project" value="UniProtKB-KW"/>
</dbReference>
<dbReference type="PANTHER" id="PTHR48466">
    <property type="entry name" value="OS10G0509000 PROTEIN-RELATED"/>
    <property type="match status" value="1"/>
</dbReference>
<keyword evidence="1" id="KW-0547">Nucleotide-binding</keyword>
<evidence type="ECO:0000256" key="1">
    <source>
        <dbReference type="ARBA" id="ARBA00022741"/>
    </source>
</evidence>
<accession>A0AA35TIA7</accession>
<dbReference type="InterPro" id="IPR027417">
    <property type="entry name" value="P-loop_NTPase"/>
</dbReference>
<proteinExistence type="predicted"/>
<keyword evidence="8" id="KW-1185">Reference proteome</keyword>
<evidence type="ECO:0000313" key="7">
    <source>
        <dbReference type="EMBL" id="CAI8047466.1"/>
    </source>
</evidence>
<name>A0AA35TIA7_GEOBA</name>
<comment type="caution">
    <text evidence="7">The sequence shown here is derived from an EMBL/GenBank/DDBJ whole genome shotgun (WGS) entry which is preliminary data.</text>
</comment>
<dbReference type="InterPro" id="IPR005747">
    <property type="entry name" value="MutS2"/>
</dbReference>
<dbReference type="GO" id="GO:0006298">
    <property type="term" value="P:mismatch repair"/>
    <property type="evidence" value="ECO:0007669"/>
    <property type="project" value="InterPro"/>
</dbReference>
<feature type="domain" description="DNA mismatch repair proteins mutS family" evidence="6">
    <location>
        <begin position="341"/>
        <end position="525"/>
    </location>
</feature>
<dbReference type="GO" id="GO:0140664">
    <property type="term" value="F:ATP-dependent DNA damage sensor activity"/>
    <property type="evidence" value="ECO:0007669"/>
    <property type="project" value="InterPro"/>
</dbReference>
<feature type="region of interest" description="Disordered" evidence="4">
    <location>
        <begin position="543"/>
        <end position="573"/>
    </location>
</feature>
<dbReference type="PANTHER" id="PTHR48466:SF2">
    <property type="entry name" value="OS10G0509000 PROTEIN"/>
    <property type="match status" value="1"/>
</dbReference>
<dbReference type="GO" id="GO:0016887">
    <property type="term" value="F:ATP hydrolysis activity"/>
    <property type="evidence" value="ECO:0007669"/>
    <property type="project" value="InterPro"/>
</dbReference>
<dbReference type="InterPro" id="IPR000432">
    <property type="entry name" value="DNA_mismatch_repair_MutS_C"/>
</dbReference>